<evidence type="ECO:0000313" key="1">
    <source>
        <dbReference type="EMBL" id="PTP11467.1"/>
    </source>
</evidence>
<dbReference type="EMBL" id="PIGA01000076">
    <property type="protein sequence ID" value="PTP11467.1"/>
    <property type="molecule type" value="Genomic_DNA"/>
</dbReference>
<comment type="caution">
    <text evidence="1">The sequence shown here is derived from an EMBL/GenBank/DDBJ whole genome shotgun (WGS) entry which is preliminary data.</text>
</comment>
<protein>
    <submittedName>
        <fullName evidence="1">Uncharacterized protein</fullName>
    </submittedName>
</protein>
<organism evidence="1 2">
    <name type="scientific">Vibrio splendidus</name>
    <dbReference type="NCBI Taxonomy" id="29497"/>
    <lineage>
        <taxon>Bacteria</taxon>
        <taxon>Pseudomonadati</taxon>
        <taxon>Pseudomonadota</taxon>
        <taxon>Gammaproteobacteria</taxon>
        <taxon>Vibrionales</taxon>
        <taxon>Vibrionaceae</taxon>
        <taxon>Vibrio</taxon>
    </lineage>
</organism>
<sequence length="389" mass="43911">MNSSSEISINGLCSKNTTGGICKFQSVVKVTELFELLPDHHVLFDTISSTFDRPTNKKRVSQLTEYLGQSIERNSPTDVLRVTLFFNGQVKERDLGEHLKRISFEKDKALLLDGFNLISAIAKLKGMDNPFTKKTITNQRKLTALQNIFLCEMDVQLNVMYPISDRISDSDIYKLFIDINTNDTRVYSQNLLVNKESNSPLASGCHQLEVNLNLERLGGVSKINKLTKSDTYITTQNTLIYIILGSLGGKGLRIDKYLPTHLPDKQAINTTLVNSVISEITQFMGGWLSGLQKDFKQNKNGFHQSMQIWQALGLVIYHLKLNQNLSLEGYYIAGHKLAQLDYQKNAPHWGNCKAFKMDSTNSFWINATGGGRTFRDEVAIYFINVIEHG</sequence>
<evidence type="ECO:0000313" key="2">
    <source>
        <dbReference type="Proteomes" id="UP000244080"/>
    </source>
</evidence>
<reference evidence="1 2" key="1">
    <citation type="submission" date="2017-11" db="EMBL/GenBank/DDBJ databases">
        <title>Population delineation of vibrios coincides with oyster pathogenicity.</title>
        <authorList>
            <person name="Bruto M."/>
            <person name="Labreuche Y."/>
            <person name="James A."/>
            <person name="Piel D."/>
            <person name="Chenivesse S."/>
            <person name="Petton B."/>
            <person name="Polz M.F."/>
            <person name="Le Roux F."/>
        </authorList>
    </citation>
    <scope>NUCLEOTIDE SEQUENCE [LARGE SCALE GENOMIC DNA]</scope>
    <source>
        <strain evidence="1 2">1F_55</strain>
    </source>
</reference>
<proteinExistence type="predicted"/>
<dbReference type="RefSeq" id="WP_017085785.1">
    <property type="nucleotide sequence ID" value="NZ_CAWNZY010000091.1"/>
</dbReference>
<accession>A0A2T5DWN7</accession>
<name>A0A2T5DWN7_VIBSP</name>
<dbReference type="AlphaFoldDB" id="A0A2T5DWN7"/>
<gene>
    <name evidence="1" type="ORF">CWO36_24670</name>
</gene>
<dbReference type="Proteomes" id="UP000244080">
    <property type="component" value="Unassembled WGS sequence"/>
</dbReference>